<dbReference type="Gene3D" id="1.20.120.330">
    <property type="entry name" value="Nucleotidyltransferases domain 2"/>
    <property type="match status" value="1"/>
</dbReference>
<dbReference type="OrthoDB" id="9971987at2"/>
<dbReference type="KEGG" id="rti:DC20_19055"/>
<accession>A0A0P0CAM8</accession>
<organism evidence="1 2">
    <name type="scientific">Rufibacter tibetensis</name>
    <dbReference type="NCBI Taxonomy" id="512763"/>
    <lineage>
        <taxon>Bacteria</taxon>
        <taxon>Pseudomonadati</taxon>
        <taxon>Bacteroidota</taxon>
        <taxon>Cytophagia</taxon>
        <taxon>Cytophagales</taxon>
        <taxon>Hymenobacteraceae</taxon>
        <taxon>Rufibacter</taxon>
    </lineage>
</organism>
<gene>
    <name evidence="1" type="ORF">DC20_19055</name>
</gene>
<keyword evidence="2" id="KW-1185">Reference proteome</keyword>
<evidence type="ECO:0000313" key="1">
    <source>
        <dbReference type="EMBL" id="ALJ00692.1"/>
    </source>
</evidence>
<dbReference type="AlphaFoldDB" id="A0A0P0CAM8"/>
<dbReference type="STRING" id="512763.DC20_19055"/>
<dbReference type="PATRIC" id="fig|512763.3.peg.4182"/>
<sequence>MNMKEAVDDDFGNNVYQSFMDLFFTPEITRRKELNILGNEFALQAAQAVFFPDGRQNLVRLNNEVSAEVKLKPGVNKSIDNFWPFTSDVEHVRLNEEQFKNCGHATLILFRDGYQLSFDFQYNKHICAEHLIVAEEFLKTSKYALENDYLSAFIDNSFSTIELLAKTNLLVEANQHIKIKSDHRGIKSAFNLRFKNSESEFEINRRRLFNKLSQLRNKARYLEGEINICNQDAFSIYNTLKDMFDDLNLYVKSNNS</sequence>
<protein>
    <recommendedName>
        <fullName evidence="3">HEPN domain-containing protein</fullName>
    </recommendedName>
</protein>
<dbReference type="EMBL" id="CP012643">
    <property type="protein sequence ID" value="ALJ00692.1"/>
    <property type="molecule type" value="Genomic_DNA"/>
</dbReference>
<dbReference type="Proteomes" id="UP000061382">
    <property type="component" value="Chromosome"/>
</dbReference>
<proteinExistence type="predicted"/>
<reference evidence="1 2" key="1">
    <citation type="submission" date="2015-08" db="EMBL/GenBank/DDBJ databases">
        <title>Complete genome sequence of Rufibacter tibetensis strain 1351t, a radiation-resistant bacterium from tibet plateau.</title>
        <authorList>
            <person name="Dai J."/>
        </authorList>
    </citation>
    <scope>NUCLEOTIDE SEQUENCE [LARGE SCALE GENOMIC DNA]</scope>
    <source>
        <strain evidence="1 2">1351</strain>
    </source>
</reference>
<name>A0A0P0CAM8_9BACT</name>
<evidence type="ECO:0000313" key="2">
    <source>
        <dbReference type="Proteomes" id="UP000061382"/>
    </source>
</evidence>
<evidence type="ECO:0008006" key="3">
    <source>
        <dbReference type="Google" id="ProtNLM"/>
    </source>
</evidence>